<dbReference type="Proteomes" id="UP000031532">
    <property type="component" value="Unassembled WGS sequence"/>
</dbReference>
<evidence type="ECO:0008006" key="4">
    <source>
        <dbReference type="Google" id="ProtNLM"/>
    </source>
</evidence>
<dbReference type="InterPro" id="IPR013783">
    <property type="entry name" value="Ig-like_fold"/>
</dbReference>
<name>A0A9X5I5E8_9CYAN</name>
<organism evidence="2 3">
    <name type="scientific">Scytonema millei VB511283</name>
    <dbReference type="NCBI Taxonomy" id="1245923"/>
    <lineage>
        <taxon>Bacteria</taxon>
        <taxon>Bacillati</taxon>
        <taxon>Cyanobacteriota</taxon>
        <taxon>Cyanophyceae</taxon>
        <taxon>Nostocales</taxon>
        <taxon>Scytonemataceae</taxon>
        <taxon>Scytonema</taxon>
    </lineage>
</organism>
<dbReference type="RefSeq" id="WP_039713175.1">
    <property type="nucleotide sequence ID" value="NZ_JTJC03000003.1"/>
</dbReference>
<dbReference type="Gene3D" id="2.60.40.10">
    <property type="entry name" value="Immunoglobulins"/>
    <property type="match status" value="1"/>
</dbReference>
<dbReference type="EMBL" id="JTJC03000003">
    <property type="protein sequence ID" value="NHC35925.1"/>
    <property type="molecule type" value="Genomic_DNA"/>
</dbReference>
<sequence length="274" mass="30089">MNVAAINRCSLHLGSCLLSSFLLWGSVARADIAITPMVVETEAKRGQAQGTMTVYNQAPEAFRARVYTAPFTYDKEQGFQALKSSPNDLSPYLQFSPTELVVPSSGKRKIRFIVRFPPNLPDGEYRTMIFTENLQATKVTQANQANKVTFITSVVPRIGVTVYVRKGDVSPNLVASSAKFNPRLNQVQLLVQNTGKASAVVAGNWTLKQGKQEISTGKINDTTAIAQGERYLLISPHSQQTKLAPGEYQLSGELKWGEDKKNHTPFSVSLTVPQ</sequence>
<feature type="chain" id="PRO_5040907045" description="P pilus assembly protein, chaperone PapD" evidence="1">
    <location>
        <begin position="31"/>
        <end position="274"/>
    </location>
</feature>
<evidence type="ECO:0000313" key="2">
    <source>
        <dbReference type="EMBL" id="NHC35925.1"/>
    </source>
</evidence>
<feature type="signal peptide" evidence="1">
    <location>
        <begin position="1"/>
        <end position="30"/>
    </location>
</feature>
<accession>A0A9X5I5E8</accession>
<gene>
    <name evidence="2" type="ORF">QH73_0014900</name>
</gene>
<reference evidence="2 3" key="1">
    <citation type="journal article" date="2015" name="Genome Announc.">
        <title>Draft Genome Sequence of the Terrestrial Cyanobacterium Scytonema millei VB511283, Isolated from Eastern India.</title>
        <authorList>
            <person name="Sen D."/>
            <person name="Chandrababunaidu M.M."/>
            <person name="Singh D."/>
            <person name="Sanghi N."/>
            <person name="Ghorai A."/>
            <person name="Mishra G.P."/>
            <person name="Madduluri M."/>
            <person name="Adhikary S.P."/>
            <person name="Tripathy S."/>
        </authorList>
    </citation>
    <scope>NUCLEOTIDE SEQUENCE [LARGE SCALE GENOMIC DNA]</scope>
    <source>
        <strain evidence="2 3">VB511283</strain>
    </source>
</reference>
<evidence type="ECO:0000313" key="3">
    <source>
        <dbReference type="Proteomes" id="UP000031532"/>
    </source>
</evidence>
<proteinExistence type="predicted"/>
<protein>
    <recommendedName>
        <fullName evidence="4">P pilus assembly protein, chaperone PapD</fullName>
    </recommendedName>
</protein>
<comment type="caution">
    <text evidence="2">The sequence shown here is derived from an EMBL/GenBank/DDBJ whole genome shotgun (WGS) entry which is preliminary data.</text>
</comment>
<keyword evidence="1" id="KW-0732">Signal</keyword>
<keyword evidence="3" id="KW-1185">Reference proteome</keyword>
<dbReference type="OrthoDB" id="461556at2"/>
<evidence type="ECO:0000256" key="1">
    <source>
        <dbReference type="SAM" id="SignalP"/>
    </source>
</evidence>
<dbReference type="AlphaFoldDB" id="A0A9X5I5E8"/>